<dbReference type="SUPFAM" id="SSF51735">
    <property type="entry name" value="NAD(P)-binding Rossmann-fold domains"/>
    <property type="match status" value="1"/>
</dbReference>
<reference evidence="6" key="1">
    <citation type="submission" date="2021-04" db="EMBL/GenBank/DDBJ databases">
        <authorList>
            <consortium name="Molecular Ecology Group"/>
        </authorList>
    </citation>
    <scope>NUCLEOTIDE SEQUENCE</scope>
</reference>
<evidence type="ECO:0000256" key="2">
    <source>
        <dbReference type="ARBA" id="ARBA00022857"/>
    </source>
</evidence>
<evidence type="ECO:0000313" key="7">
    <source>
        <dbReference type="Proteomes" id="UP000678393"/>
    </source>
</evidence>
<keyword evidence="7" id="KW-1185">Reference proteome</keyword>
<dbReference type="Gene3D" id="3.40.50.720">
    <property type="entry name" value="NAD(P)-binding Rossmann-like Domain"/>
    <property type="match status" value="1"/>
</dbReference>
<evidence type="ECO:0000256" key="5">
    <source>
        <dbReference type="ARBA" id="ARBA00038261"/>
    </source>
</evidence>
<evidence type="ECO:0000256" key="3">
    <source>
        <dbReference type="ARBA" id="ARBA00023002"/>
    </source>
</evidence>
<dbReference type="PANTHER" id="PTHR44889">
    <property type="entry name" value="INACTIVE HYDROXYSTEROID DEHYDROGENASE-LIKE PROTEIN 1"/>
    <property type="match status" value="1"/>
</dbReference>
<dbReference type="AlphaFoldDB" id="A0A8S3Z1X3"/>
<organism evidence="6 7">
    <name type="scientific">Candidula unifasciata</name>
    <dbReference type="NCBI Taxonomy" id="100452"/>
    <lineage>
        <taxon>Eukaryota</taxon>
        <taxon>Metazoa</taxon>
        <taxon>Spiralia</taxon>
        <taxon>Lophotrochozoa</taxon>
        <taxon>Mollusca</taxon>
        <taxon>Gastropoda</taxon>
        <taxon>Heterobranchia</taxon>
        <taxon>Euthyneura</taxon>
        <taxon>Panpulmonata</taxon>
        <taxon>Eupulmonata</taxon>
        <taxon>Stylommatophora</taxon>
        <taxon>Helicina</taxon>
        <taxon>Helicoidea</taxon>
        <taxon>Geomitridae</taxon>
        <taxon>Candidula</taxon>
    </lineage>
</organism>
<dbReference type="InterPro" id="IPR020904">
    <property type="entry name" value="Sc_DH/Rdtase_CS"/>
</dbReference>
<dbReference type="InterPro" id="IPR052149">
    <property type="entry name" value="17-beta-HSD3-like"/>
</dbReference>
<dbReference type="PRINTS" id="PR00081">
    <property type="entry name" value="GDHRDH"/>
</dbReference>
<keyword evidence="3" id="KW-0560">Oxidoreductase</keyword>
<sequence length="358" mass="40085">MGHIPGTTIDSFKFLWEQIETEARTLVTDTRDALAVVGALYVCRKVFAVTSNIVEAINVHLLGQLRVDWVETYGPWAVVTGSSEGIGRAYAYELALRGLNIVLMSRNERKLTKAKNEIEKDCQVKVEYIVVDFASDDQQELYRYISEKLADKEIGLLVNNVGIMYDYPDVLLNICRQKLWQLIHVNIGAATMMTHMLLPQMVERGKGGVIVVSSGSSTQITPQMTVYSATKRYLDYFIHGLAYEYRHTGVTFQCLIPFYVATNMTGYSENLSKTGILIPNAVTYARSAVTTLGKSACTTGYFPHTLQLWIANIVPLWLWMWGSEKLNNSLRKEALNRLAKKAQRSSSKGTIAETAGES</sequence>
<keyword evidence="4" id="KW-0496">Mitochondrion</keyword>
<gene>
    <name evidence="6" type="ORF">CUNI_LOCUS6204</name>
</gene>
<proteinExistence type="inferred from homology"/>
<protein>
    <recommendedName>
        <fullName evidence="8">Inactive hydroxysteroid dehydrogenase-like protein 1</fullName>
    </recommendedName>
</protein>
<name>A0A8S3Z1X3_9EUPU</name>
<dbReference type="PANTHER" id="PTHR44889:SF1">
    <property type="entry name" value="INACTIVE HYDROXYSTEROID DEHYDROGENASE-LIKE PROTEIN 1"/>
    <property type="match status" value="1"/>
</dbReference>
<evidence type="ECO:0000313" key="6">
    <source>
        <dbReference type="EMBL" id="CAG5120646.1"/>
    </source>
</evidence>
<comment type="caution">
    <text evidence="6">The sequence shown here is derived from an EMBL/GenBank/DDBJ whole genome shotgun (WGS) entry which is preliminary data.</text>
</comment>
<dbReference type="CDD" id="cd05356">
    <property type="entry name" value="17beta-HSD1_like_SDR_c"/>
    <property type="match status" value="1"/>
</dbReference>
<dbReference type="EMBL" id="CAJHNH020000944">
    <property type="protein sequence ID" value="CAG5120646.1"/>
    <property type="molecule type" value="Genomic_DNA"/>
</dbReference>
<dbReference type="InterPro" id="IPR036291">
    <property type="entry name" value="NAD(P)-bd_dom_sf"/>
</dbReference>
<dbReference type="InterPro" id="IPR002347">
    <property type="entry name" value="SDR_fam"/>
</dbReference>
<dbReference type="GO" id="GO:0016491">
    <property type="term" value="F:oxidoreductase activity"/>
    <property type="evidence" value="ECO:0007669"/>
    <property type="project" value="UniProtKB-KW"/>
</dbReference>
<accession>A0A8S3Z1X3</accession>
<comment type="subcellular location">
    <subcellularLocation>
        <location evidence="1">Mitochondrion</location>
    </subcellularLocation>
</comment>
<evidence type="ECO:0008006" key="8">
    <source>
        <dbReference type="Google" id="ProtNLM"/>
    </source>
</evidence>
<dbReference type="OrthoDB" id="5545019at2759"/>
<evidence type="ECO:0000256" key="1">
    <source>
        <dbReference type="ARBA" id="ARBA00004173"/>
    </source>
</evidence>
<keyword evidence="2" id="KW-0521">NADP</keyword>
<comment type="similarity">
    <text evidence="5">Belongs to the short-chain dehydrogenases/reductases (SDR) family. 17-beta-HSD 3 subfamily.</text>
</comment>
<dbReference type="PROSITE" id="PS00061">
    <property type="entry name" value="ADH_SHORT"/>
    <property type="match status" value="1"/>
</dbReference>
<dbReference type="FunFam" id="3.40.50.720:FF:000137">
    <property type="entry name" value="Hydroxysteroid (17-beta) dehydrogenase 3"/>
    <property type="match status" value="1"/>
</dbReference>
<dbReference type="Pfam" id="PF00106">
    <property type="entry name" value="adh_short"/>
    <property type="match status" value="1"/>
</dbReference>
<dbReference type="Proteomes" id="UP000678393">
    <property type="component" value="Unassembled WGS sequence"/>
</dbReference>
<evidence type="ECO:0000256" key="4">
    <source>
        <dbReference type="ARBA" id="ARBA00023128"/>
    </source>
</evidence>
<dbReference type="GO" id="GO:0005739">
    <property type="term" value="C:mitochondrion"/>
    <property type="evidence" value="ECO:0007669"/>
    <property type="project" value="UniProtKB-SubCell"/>
</dbReference>